<dbReference type="InterPro" id="IPR052931">
    <property type="entry name" value="Prophage_regulatory_activator"/>
</dbReference>
<dbReference type="Gene3D" id="1.10.238.160">
    <property type="match status" value="1"/>
</dbReference>
<accession>A0A382S641</accession>
<name>A0A382S641_9ZZZZ</name>
<evidence type="ECO:0000313" key="1">
    <source>
        <dbReference type="EMBL" id="SVD05062.1"/>
    </source>
</evidence>
<protein>
    <recommendedName>
        <fullName evidence="2">AlpA family transcriptional regulator</fullName>
    </recommendedName>
</protein>
<dbReference type="PANTHER" id="PTHR36154:SF1">
    <property type="entry name" value="DNA-BINDING TRANSCRIPTIONAL ACTIVATOR ALPA"/>
    <property type="match status" value="1"/>
</dbReference>
<organism evidence="1">
    <name type="scientific">marine metagenome</name>
    <dbReference type="NCBI Taxonomy" id="408172"/>
    <lineage>
        <taxon>unclassified sequences</taxon>
        <taxon>metagenomes</taxon>
        <taxon>ecological metagenomes</taxon>
    </lineage>
</organism>
<dbReference type="AlphaFoldDB" id="A0A382S641"/>
<dbReference type="EMBL" id="UINC01126528">
    <property type="protein sequence ID" value="SVD05062.1"/>
    <property type="molecule type" value="Genomic_DNA"/>
</dbReference>
<gene>
    <name evidence="1" type="ORF">METZ01_LOCUS357916</name>
</gene>
<sequence length="118" mass="13402">MKNQKASIFLQQFCSESKVVKALICWIFLSGTRTLMIGPNETTSTPGDTMKENIMRLPEVLKFTGFGRSQIYRLVNQGEFPKQIQISSGSVAWLESELEAWMEDRIRLSRNDDNPGQG</sequence>
<dbReference type="PANTHER" id="PTHR36154">
    <property type="entry name" value="DNA-BINDING TRANSCRIPTIONAL ACTIVATOR ALPA"/>
    <property type="match status" value="1"/>
</dbReference>
<dbReference type="SUPFAM" id="SSF46955">
    <property type="entry name" value="Putative DNA-binding domain"/>
    <property type="match status" value="1"/>
</dbReference>
<dbReference type="Pfam" id="PF05930">
    <property type="entry name" value="Phage_AlpA"/>
    <property type="match status" value="1"/>
</dbReference>
<dbReference type="InterPro" id="IPR010260">
    <property type="entry name" value="AlpA"/>
</dbReference>
<evidence type="ECO:0008006" key="2">
    <source>
        <dbReference type="Google" id="ProtNLM"/>
    </source>
</evidence>
<reference evidence="1" key="1">
    <citation type="submission" date="2018-05" db="EMBL/GenBank/DDBJ databases">
        <authorList>
            <person name="Lanie J.A."/>
            <person name="Ng W.-L."/>
            <person name="Kazmierczak K.M."/>
            <person name="Andrzejewski T.M."/>
            <person name="Davidsen T.M."/>
            <person name="Wayne K.J."/>
            <person name="Tettelin H."/>
            <person name="Glass J.I."/>
            <person name="Rusch D."/>
            <person name="Podicherti R."/>
            <person name="Tsui H.-C.T."/>
            <person name="Winkler M.E."/>
        </authorList>
    </citation>
    <scope>NUCLEOTIDE SEQUENCE</scope>
</reference>
<dbReference type="InterPro" id="IPR009061">
    <property type="entry name" value="DNA-bd_dom_put_sf"/>
</dbReference>
<proteinExistence type="predicted"/>